<proteinExistence type="predicted"/>
<feature type="compositionally biased region" description="Polar residues" evidence="5">
    <location>
        <begin position="150"/>
        <end position="162"/>
    </location>
</feature>
<accession>A0A2V5HQ52</accession>
<reference evidence="8 9" key="1">
    <citation type="submission" date="2018-02" db="EMBL/GenBank/DDBJ databases">
        <title>The genomes of Aspergillus section Nigri reveals drivers in fungal speciation.</title>
        <authorList>
            <consortium name="DOE Joint Genome Institute"/>
            <person name="Vesth T.C."/>
            <person name="Nybo J."/>
            <person name="Theobald S."/>
            <person name="Brandl J."/>
            <person name="Frisvad J.C."/>
            <person name="Nielsen K.F."/>
            <person name="Lyhne E.K."/>
            <person name="Kogle M.E."/>
            <person name="Kuo A."/>
            <person name="Riley R."/>
            <person name="Clum A."/>
            <person name="Nolan M."/>
            <person name="Lipzen A."/>
            <person name="Salamov A."/>
            <person name="Henrissat B."/>
            <person name="Wiebenga A."/>
            <person name="De vries R.P."/>
            <person name="Grigoriev I.V."/>
            <person name="Mortensen U.H."/>
            <person name="Andersen M.R."/>
            <person name="Baker S.E."/>
        </authorList>
    </citation>
    <scope>NUCLEOTIDE SEQUENCE [LARGE SCALE GENOMIC DNA]</scope>
    <source>
        <strain evidence="8 9">CBS 115571</strain>
    </source>
</reference>
<sequence length="273" mass="29295">MSPAFRLDSIWPFFFLVLCLQDTHAQTTVDISIETNPHFIGWYLGPTGTQALTDPNTWTTSGTYAAGCSGSACSFATLCTANTLFYNNNESLVCTSARCYTMTIYETSPYGGPSASNLFCAQAWNANTVYRELPAASTTSSSKSSLTTAPITSSPTVTSIRETSSATTPSTTPTTSETLISSSGGSSSKAWIAGPVVGAVVGVAIIVGGAIFFLSRRQRRTFHPQAQYDTGSGYPYGVHGSFVQQQQQQPQERHELYQEHFAPKGPATVYELH</sequence>
<feature type="compositionally biased region" description="Low complexity" evidence="5">
    <location>
        <begin position="163"/>
        <end position="188"/>
    </location>
</feature>
<keyword evidence="7" id="KW-0732">Signal</keyword>
<organism evidence="8 9">
    <name type="scientific">Aspergillus violaceofuscus (strain CBS 115571)</name>
    <dbReference type="NCBI Taxonomy" id="1450538"/>
    <lineage>
        <taxon>Eukaryota</taxon>
        <taxon>Fungi</taxon>
        <taxon>Dikarya</taxon>
        <taxon>Ascomycota</taxon>
        <taxon>Pezizomycotina</taxon>
        <taxon>Eurotiomycetes</taxon>
        <taxon>Eurotiomycetidae</taxon>
        <taxon>Eurotiales</taxon>
        <taxon>Aspergillaceae</taxon>
        <taxon>Aspergillus</taxon>
    </lineage>
</organism>
<evidence type="ECO:0000256" key="4">
    <source>
        <dbReference type="ARBA" id="ARBA00023136"/>
    </source>
</evidence>
<dbReference type="GO" id="GO:0016020">
    <property type="term" value="C:membrane"/>
    <property type="evidence" value="ECO:0007669"/>
    <property type="project" value="UniProtKB-SubCell"/>
</dbReference>
<feature type="signal peptide" evidence="7">
    <location>
        <begin position="1"/>
        <end position="25"/>
    </location>
</feature>
<dbReference type="Proteomes" id="UP000249829">
    <property type="component" value="Unassembled WGS sequence"/>
</dbReference>
<keyword evidence="2 6" id="KW-0812">Transmembrane</keyword>
<evidence type="ECO:0000313" key="9">
    <source>
        <dbReference type="Proteomes" id="UP000249829"/>
    </source>
</evidence>
<dbReference type="OMA" id="ATNIFCW"/>
<comment type="subcellular location">
    <subcellularLocation>
        <location evidence="1">Membrane</location>
        <topology evidence="1">Single-pass membrane protein</topology>
    </subcellularLocation>
</comment>
<evidence type="ECO:0000256" key="3">
    <source>
        <dbReference type="ARBA" id="ARBA00022989"/>
    </source>
</evidence>
<feature type="transmembrane region" description="Helical" evidence="6">
    <location>
        <begin position="190"/>
        <end position="214"/>
    </location>
</feature>
<dbReference type="PANTHER" id="PTHR15549:SF26">
    <property type="entry name" value="AXIAL BUDDING PATTERN PROTEIN 2-RELATED"/>
    <property type="match status" value="1"/>
</dbReference>
<evidence type="ECO:0008006" key="10">
    <source>
        <dbReference type="Google" id="ProtNLM"/>
    </source>
</evidence>
<feature type="compositionally biased region" description="Low complexity" evidence="5">
    <location>
        <begin position="139"/>
        <end position="149"/>
    </location>
</feature>
<dbReference type="InterPro" id="IPR051694">
    <property type="entry name" value="Immunoregulatory_rcpt-like"/>
</dbReference>
<name>A0A2V5HQ52_ASPV1</name>
<evidence type="ECO:0000313" key="8">
    <source>
        <dbReference type="EMBL" id="PYI24772.1"/>
    </source>
</evidence>
<keyword evidence="4 6" id="KW-0472">Membrane</keyword>
<dbReference type="EMBL" id="KZ825101">
    <property type="protein sequence ID" value="PYI24772.1"/>
    <property type="molecule type" value="Genomic_DNA"/>
</dbReference>
<protein>
    <recommendedName>
        <fullName evidence="10">Mid2 domain-containing protein</fullName>
    </recommendedName>
</protein>
<keyword evidence="9" id="KW-1185">Reference proteome</keyword>
<dbReference type="PANTHER" id="PTHR15549">
    <property type="entry name" value="PAIRED IMMUNOGLOBULIN-LIKE TYPE 2 RECEPTOR"/>
    <property type="match status" value="1"/>
</dbReference>
<feature type="chain" id="PRO_5015893551" description="Mid2 domain-containing protein" evidence="7">
    <location>
        <begin position="26"/>
        <end position="273"/>
    </location>
</feature>
<dbReference type="GO" id="GO:0071944">
    <property type="term" value="C:cell periphery"/>
    <property type="evidence" value="ECO:0007669"/>
    <property type="project" value="UniProtKB-ARBA"/>
</dbReference>
<evidence type="ECO:0000256" key="7">
    <source>
        <dbReference type="SAM" id="SignalP"/>
    </source>
</evidence>
<evidence type="ECO:0000256" key="2">
    <source>
        <dbReference type="ARBA" id="ARBA00022692"/>
    </source>
</evidence>
<evidence type="ECO:0000256" key="6">
    <source>
        <dbReference type="SAM" id="Phobius"/>
    </source>
</evidence>
<gene>
    <name evidence="8" type="ORF">BO99DRAFT_469880</name>
</gene>
<keyword evidence="3 6" id="KW-1133">Transmembrane helix</keyword>
<dbReference type="AlphaFoldDB" id="A0A2V5HQ52"/>
<evidence type="ECO:0000256" key="5">
    <source>
        <dbReference type="SAM" id="MobiDB-lite"/>
    </source>
</evidence>
<dbReference type="STRING" id="1450538.A0A2V5HQ52"/>
<feature type="region of interest" description="Disordered" evidence="5">
    <location>
        <begin position="139"/>
        <end position="188"/>
    </location>
</feature>
<evidence type="ECO:0000256" key="1">
    <source>
        <dbReference type="ARBA" id="ARBA00004167"/>
    </source>
</evidence>